<dbReference type="PRINTS" id="PR00420">
    <property type="entry name" value="RNGMNOXGNASE"/>
</dbReference>
<reference evidence="4 5" key="1">
    <citation type="submission" date="2020-08" db="EMBL/GenBank/DDBJ databases">
        <title>A Genomic Blueprint of the Chicken Gut Microbiome.</title>
        <authorList>
            <person name="Gilroy R."/>
            <person name="Ravi A."/>
            <person name="Getino M."/>
            <person name="Pursley I."/>
            <person name="Horton D.L."/>
            <person name="Alikhan N.-F."/>
            <person name="Baker D."/>
            <person name="Gharbi K."/>
            <person name="Hall N."/>
            <person name="Watson M."/>
            <person name="Adriaenssens E.M."/>
            <person name="Foster-Nyarko E."/>
            <person name="Jarju S."/>
            <person name="Secka A."/>
            <person name="Antonio M."/>
            <person name="Oren A."/>
            <person name="Chaudhuri R."/>
            <person name="La Ragione R.M."/>
            <person name="Hildebrand F."/>
            <person name="Pallen M.J."/>
        </authorList>
    </citation>
    <scope>NUCLEOTIDE SEQUENCE [LARGE SCALE GENOMIC DNA]</scope>
    <source>
        <strain evidence="4 5">Sa5BUN4</strain>
    </source>
</reference>
<keyword evidence="2 4" id="KW-0503">Monooxygenase</keyword>
<sequence length="420" mass="45914">MDPRMRIAVIGYGTAGQALAILLSRDEHHVDIFERAPRPGPVGAGFLLQPSGLQVLWQMGLLDAVRAHAAPVHRLHGDTPCGRAVMDMGYDGLDARLHGLGMQRGALFQLLDQAREGLGQLHAGVTVTAVDHERGLLRDGEGRQHGPYDLVIAADGSASALRAQVGGTSLDRVYPWGALWCLLPAEDWPHVSELRQRYVAARKMIGLLPVGTRPGDATPRLSFFWSLPREDFARWEADGLQPWLDELHALWPEAGPRFAHLQQAGQLARASYRDAVMRRWHNGRLVLAGDAAHSMSPQLGQGVNMALLDALALRDALRVHGKGEAALQAYQAQRRAHVAVYHHWSRWLTPLFQSDRDAWSKARDVLLGPMGRLPGGRGHMLRVLSGTQRGWLGKLPLDPAFIDALGAPREPAAQAALSVA</sequence>
<dbReference type="Proteomes" id="UP000636938">
    <property type="component" value="Unassembled WGS sequence"/>
</dbReference>
<protein>
    <submittedName>
        <fullName evidence="4">FAD-dependent monooxygenase</fullName>
    </submittedName>
</protein>
<keyword evidence="1" id="KW-0560">Oxidoreductase</keyword>
<dbReference type="GO" id="GO:0071949">
    <property type="term" value="F:FAD binding"/>
    <property type="evidence" value="ECO:0007669"/>
    <property type="project" value="InterPro"/>
</dbReference>
<dbReference type="InterPro" id="IPR050493">
    <property type="entry name" value="FAD-dep_Monooxygenase_BioMet"/>
</dbReference>
<dbReference type="SUPFAM" id="SSF51905">
    <property type="entry name" value="FAD/NAD(P)-binding domain"/>
    <property type="match status" value="1"/>
</dbReference>
<dbReference type="PANTHER" id="PTHR13789:SF309">
    <property type="entry name" value="PUTATIVE (AFU_ORTHOLOGUE AFUA_6G14510)-RELATED"/>
    <property type="match status" value="1"/>
</dbReference>
<dbReference type="AlphaFoldDB" id="A0A8X8FQW9"/>
<evidence type="ECO:0000313" key="5">
    <source>
        <dbReference type="Proteomes" id="UP000636938"/>
    </source>
</evidence>
<evidence type="ECO:0000256" key="1">
    <source>
        <dbReference type="ARBA" id="ARBA00023002"/>
    </source>
</evidence>
<organism evidence="4 5">
    <name type="scientific">Stenotrophomonas lacuserhaii</name>
    <dbReference type="NCBI Taxonomy" id="2760084"/>
    <lineage>
        <taxon>Bacteria</taxon>
        <taxon>Pseudomonadati</taxon>
        <taxon>Pseudomonadota</taxon>
        <taxon>Gammaproteobacteria</taxon>
        <taxon>Lysobacterales</taxon>
        <taxon>Lysobacteraceae</taxon>
        <taxon>Stenotrophomonas</taxon>
    </lineage>
</organism>
<dbReference type="RefSeq" id="WP_191771074.1">
    <property type="nucleotide sequence ID" value="NZ_JACSQS010000012.1"/>
</dbReference>
<dbReference type="Gene3D" id="3.50.50.60">
    <property type="entry name" value="FAD/NAD(P)-binding domain"/>
    <property type="match status" value="1"/>
</dbReference>
<dbReference type="PANTHER" id="PTHR13789">
    <property type="entry name" value="MONOOXYGENASE"/>
    <property type="match status" value="1"/>
</dbReference>
<evidence type="ECO:0000313" key="4">
    <source>
        <dbReference type="EMBL" id="MBD7954997.1"/>
    </source>
</evidence>
<evidence type="ECO:0000256" key="2">
    <source>
        <dbReference type="ARBA" id="ARBA00023033"/>
    </source>
</evidence>
<name>A0A8X8FQW9_9GAMM</name>
<dbReference type="GO" id="GO:0004497">
    <property type="term" value="F:monooxygenase activity"/>
    <property type="evidence" value="ECO:0007669"/>
    <property type="project" value="UniProtKB-KW"/>
</dbReference>
<keyword evidence="5" id="KW-1185">Reference proteome</keyword>
<dbReference type="EMBL" id="JACSQS010000012">
    <property type="protein sequence ID" value="MBD7954997.1"/>
    <property type="molecule type" value="Genomic_DNA"/>
</dbReference>
<dbReference type="Pfam" id="PF01494">
    <property type="entry name" value="FAD_binding_3"/>
    <property type="match status" value="1"/>
</dbReference>
<gene>
    <name evidence="4" type="ORF">H9654_12385</name>
</gene>
<proteinExistence type="predicted"/>
<accession>A0A8X8FQW9</accession>
<comment type="caution">
    <text evidence="4">The sequence shown here is derived from an EMBL/GenBank/DDBJ whole genome shotgun (WGS) entry which is preliminary data.</text>
</comment>
<evidence type="ECO:0000259" key="3">
    <source>
        <dbReference type="Pfam" id="PF01494"/>
    </source>
</evidence>
<dbReference type="InterPro" id="IPR036188">
    <property type="entry name" value="FAD/NAD-bd_sf"/>
</dbReference>
<feature type="domain" description="FAD-binding" evidence="3">
    <location>
        <begin position="6"/>
        <end position="339"/>
    </location>
</feature>
<dbReference type="InterPro" id="IPR002938">
    <property type="entry name" value="FAD-bd"/>
</dbReference>